<accession>A0A834SPG4</accession>
<dbReference type="EMBL" id="JAAIUW010000013">
    <property type="protein sequence ID" value="KAF7804677.1"/>
    <property type="molecule type" value="Genomic_DNA"/>
</dbReference>
<name>A0A834SPG4_9FABA</name>
<organism evidence="1 2">
    <name type="scientific">Senna tora</name>
    <dbReference type="NCBI Taxonomy" id="362788"/>
    <lineage>
        <taxon>Eukaryota</taxon>
        <taxon>Viridiplantae</taxon>
        <taxon>Streptophyta</taxon>
        <taxon>Embryophyta</taxon>
        <taxon>Tracheophyta</taxon>
        <taxon>Spermatophyta</taxon>
        <taxon>Magnoliopsida</taxon>
        <taxon>eudicotyledons</taxon>
        <taxon>Gunneridae</taxon>
        <taxon>Pentapetalae</taxon>
        <taxon>rosids</taxon>
        <taxon>fabids</taxon>
        <taxon>Fabales</taxon>
        <taxon>Fabaceae</taxon>
        <taxon>Caesalpinioideae</taxon>
        <taxon>Cassia clade</taxon>
        <taxon>Senna</taxon>
    </lineage>
</organism>
<dbReference type="AlphaFoldDB" id="A0A834SPG4"/>
<keyword evidence="2" id="KW-1185">Reference proteome</keyword>
<proteinExistence type="predicted"/>
<sequence length="49" mass="5201">MGNVPMSMSGTWAPLFGGTPPAIQKTDIIWILQSKVKLTSPLTSTSTIP</sequence>
<protein>
    <submittedName>
        <fullName evidence="1">Uncharacterized protein</fullName>
    </submittedName>
</protein>
<gene>
    <name evidence="1" type="ORF">G2W53_043788</name>
</gene>
<evidence type="ECO:0000313" key="1">
    <source>
        <dbReference type="EMBL" id="KAF7804677.1"/>
    </source>
</evidence>
<reference evidence="1" key="1">
    <citation type="submission" date="2020-09" db="EMBL/GenBank/DDBJ databases">
        <title>Genome-Enabled Discovery of Anthraquinone Biosynthesis in Senna tora.</title>
        <authorList>
            <person name="Kang S.-H."/>
            <person name="Pandey R.P."/>
            <person name="Lee C.-M."/>
            <person name="Sim J.-S."/>
            <person name="Jeong J.-T."/>
            <person name="Choi B.-S."/>
            <person name="Jung M."/>
            <person name="Ginzburg D."/>
            <person name="Zhao K."/>
            <person name="Won S.Y."/>
            <person name="Oh T.-J."/>
            <person name="Yu Y."/>
            <person name="Kim N.-H."/>
            <person name="Lee O.R."/>
            <person name="Lee T.-H."/>
            <person name="Bashyal P."/>
            <person name="Kim T.-S."/>
            <person name="Lee W.-H."/>
            <person name="Kawkins C."/>
            <person name="Kim C.-K."/>
            <person name="Kim J.S."/>
            <person name="Ahn B.O."/>
            <person name="Rhee S.Y."/>
            <person name="Sohng J.K."/>
        </authorList>
    </citation>
    <scope>NUCLEOTIDE SEQUENCE</scope>
    <source>
        <tissue evidence="1">Leaf</tissue>
    </source>
</reference>
<dbReference type="Proteomes" id="UP000634136">
    <property type="component" value="Unassembled WGS sequence"/>
</dbReference>
<evidence type="ECO:0000313" key="2">
    <source>
        <dbReference type="Proteomes" id="UP000634136"/>
    </source>
</evidence>
<comment type="caution">
    <text evidence="1">The sequence shown here is derived from an EMBL/GenBank/DDBJ whole genome shotgun (WGS) entry which is preliminary data.</text>
</comment>